<protein>
    <submittedName>
        <fullName evidence="1">HK97 family phage portal protein</fullName>
    </submittedName>
</protein>
<comment type="caution">
    <text evidence="1">The sequence shown here is derived from an EMBL/GenBank/DDBJ whole genome shotgun (WGS) entry which is preliminary data.</text>
</comment>
<organism evidence="1 2">
    <name type="scientific">Maricaulis maris</name>
    <dbReference type="NCBI Taxonomy" id="74318"/>
    <lineage>
        <taxon>Bacteria</taxon>
        <taxon>Pseudomonadati</taxon>
        <taxon>Pseudomonadota</taxon>
        <taxon>Alphaproteobacteria</taxon>
        <taxon>Maricaulales</taxon>
        <taxon>Maricaulaceae</taxon>
        <taxon>Maricaulis</taxon>
    </lineage>
</organism>
<proteinExistence type="predicted"/>
<dbReference type="InterPro" id="IPR006427">
    <property type="entry name" value="Portal_HK97"/>
</dbReference>
<dbReference type="AlphaFoldDB" id="A0A495D148"/>
<evidence type="ECO:0000313" key="2">
    <source>
        <dbReference type="Proteomes" id="UP000273675"/>
    </source>
</evidence>
<accession>A0A495D148</accession>
<dbReference type="Proteomes" id="UP000273675">
    <property type="component" value="Unassembled WGS sequence"/>
</dbReference>
<reference evidence="1 2" key="1">
    <citation type="submission" date="2018-10" db="EMBL/GenBank/DDBJ databases">
        <title>Genomic Encyclopedia of Type Strains, Phase IV (KMG-IV): sequencing the most valuable type-strain genomes for metagenomic binning, comparative biology and taxonomic classification.</title>
        <authorList>
            <person name="Goeker M."/>
        </authorList>
    </citation>
    <scope>NUCLEOTIDE SEQUENCE [LARGE SCALE GENOMIC DNA]</scope>
    <source>
        <strain evidence="1 2">DSM 4734</strain>
    </source>
</reference>
<dbReference type="Pfam" id="PF04860">
    <property type="entry name" value="Phage_portal"/>
    <property type="match status" value="1"/>
</dbReference>
<dbReference type="NCBIfam" id="TIGR01537">
    <property type="entry name" value="portal_HK97"/>
    <property type="match status" value="1"/>
</dbReference>
<name>A0A495D148_9PROT</name>
<dbReference type="RefSeq" id="WP_121212357.1">
    <property type="nucleotide sequence ID" value="NZ_RBIM01000007.1"/>
</dbReference>
<dbReference type="EMBL" id="RBIM01000007">
    <property type="protein sequence ID" value="RKQ95242.1"/>
    <property type="molecule type" value="Genomic_DNA"/>
</dbReference>
<evidence type="ECO:0000313" key="1">
    <source>
        <dbReference type="EMBL" id="RKQ95242.1"/>
    </source>
</evidence>
<sequence length="352" mass="38603">MPHWLDRLFGREEKSALSSRLIALTAGSQTGWSPRALPAMMQAGYARNAIVHRCVRLTAEAAAAVPLTASDAEITRLLDMPNPDQSGPELWETLYGYLQLAGNAYLELASLADEPRALHLLRPDRMRVLAGPTGWPEGWEYAAAGRKRRFQRDRASGRSPVFHIRLFHPGDDHYGLSPLEAVGRALDLHTAGSDWARALLDNAARPSGALVFKGENGQLSPDQFERLKAELEASHTGPNNAGRPLLLEGGLDWTPMALSPAEMDFTTARREAAREIALGLGVPPLLLGLPGDNTHANYAEANAAFLRQTVRPLVMKMARALSVWLRPWATPELEIKPDFTVLEDGQKEARHA</sequence>
<dbReference type="OrthoDB" id="9134461at2"/>
<dbReference type="InterPro" id="IPR006944">
    <property type="entry name" value="Phage/GTA_portal"/>
</dbReference>
<gene>
    <name evidence="1" type="ORF">C7435_2931</name>
</gene>